<accession>A0A1L7XV18</accession>
<dbReference type="Proteomes" id="UP000184330">
    <property type="component" value="Unassembled WGS sequence"/>
</dbReference>
<gene>
    <name evidence="2" type="ORF">PAC_18784</name>
</gene>
<organism evidence="2 3">
    <name type="scientific">Phialocephala subalpina</name>
    <dbReference type="NCBI Taxonomy" id="576137"/>
    <lineage>
        <taxon>Eukaryota</taxon>
        <taxon>Fungi</taxon>
        <taxon>Dikarya</taxon>
        <taxon>Ascomycota</taxon>
        <taxon>Pezizomycotina</taxon>
        <taxon>Leotiomycetes</taxon>
        <taxon>Helotiales</taxon>
        <taxon>Mollisiaceae</taxon>
        <taxon>Phialocephala</taxon>
        <taxon>Phialocephala fortinii species complex</taxon>
    </lineage>
</organism>
<feature type="region of interest" description="Disordered" evidence="1">
    <location>
        <begin position="61"/>
        <end position="113"/>
    </location>
</feature>
<protein>
    <submittedName>
        <fullName evidence="2">Uncharacterized protein</fullName>
    </submittedName>
</protein>
<dbReference type="OrthoDB" id="4155163at2759"/>
<reference evidence="2 3" key="1">
    <citation type="submission" date="2016-03" db="EMBL/GenBank/DDBJ databases">
        <authorList>
            <person name="Ploux O."/>
        </authorList>
    </citation>
    <scope>NUCLEOTIDE SEQUENCE [LARGE SCALE GENOMIC DNA]</scope>
    <source>
        <strain evidence="2 3">UAMH 11012</strain>
    </source>
</reference>
<evidence type="ECO:0000313" key="3">
    <source>
        <dbReference type="Proteomes" id="UP000184330"/>
    </source>
</evidence>
<evidence type="ECO:0000256" key="1">
    <source>
        <dbReference type="SAM" id="MobiDB-lite"/>
    </source>
</evidence>
<dbReference type="EMBL" id="FJOG01000061">
    <property type="protein sequence ID" value="CZR68883.1"/>
    <property type="molecule type" value="Genomic_DNA"/>
</dbReference>
<keyword evidence="3" id="KW-1185">Reference proteome</keyword>
<dbReference type="AlphaFoldDB" id="A0A1L7XV18"/>
<name>A0A1L7XV18_9HELO</name>
<feature type="compositionally biased region" description="Low complexity" evidence="1">
    <location>
        <begin position="74"/>
        <end position="108"/>
    </location>
</feature>
<sequence>MLDHFTENTELAVGATSTIVAADQLLHAIDPHEDKTSHLVKAGIGAAIAIGAFELLRQQNEKDNVERGSRQLRRSGSYERSQSRSPSPSRSGPRSPTGSGSRSRSLSSHIPHHKRHIVEEIIGAYSLGKELLGDRKHHVAHLVGEALGATGIYQELRARDKQDEKERQRR</sequence>
<proteinExistence type="predicted"/>
<evidence type="ECO:0000313" key="2">
    <source>
        <dbReference type="EMBL" id="CZR68883.1"/>
    </source>
</evidence>